<keyword evidence="4" id="KW-1003">Cell membrane</keyword>
<name>A0AAJ2VD22_DELAC</name>
<dbReference type="PANTHER" id="PTHR30046:SF0">
    <property type="entry name" value="FLAGELLAR M-RING PROTEIN"/>
    <property type="match status" value="1"/>
</dbReference>
<feature type="compositionally biased region" description="Low complexity" evidence="10">
    <location>
        <begin position="325"/>
        <end position="335"/>
    </location>
</feature>
<evidence type="ECO:0000256" key="6">
    <source>
        <dbReference type="ARBA" id="ARBA00022989"/>
    </source>
</evidence>
<dbReference type="PIRSF" id="PIRSF004862">
    <property type="entry name" value="FliF"/>
    <property type="match status" value="1"/>
</dbReference>
<dbReference type="InterPro" id="IPR000067">
    <property type="entry name" value="FlgMring_FliF"/>
</dbReference>
<evidence type="ECO:0000259" key="12">
    <source>
        <dbReference type="Pfam" id="PF01514"/>
    </source>
</evidence>
<evidence type="ECO:0000259" key="13">
    <source>
        <dbReference type="Pfam" id="PF08345"/>
    </source>
</evidence>
<dbReference type="GO" id="GO:0003774">
    <property type="term" value="F:cytoskeletal motor activity"/>
    <property type="evidence" value="ECO:0007669"/>
    <property type="project" value="InterPro"/>
</dbReference>
<protein>
    <recommendedName>
        <fullName evidence="9">Flagellar M-ring protein</fullName>
    </recommendedName>
</protein>
<gene>
    <name evidence="14" type="primary">fliF</name>
    <name evidence="14" type="ORF">SGN30_27515</name>
</gene>
<dbReference type="Pfam" id="PF08345">
    <property type="entry name" value="YscJ_FliF_C"/>
    <property type="match status" value="1"/>
</dbReference>
<evidence type="ECO:0000256" key="4">
    <source>
        <dbReference type="ARBA" id="ARBA00022475"/>
    </source>
</evidence>
<comment type="subcellular location">
    <subcellularLocation>
        <location evidence="1 9">Bacterial flagellum basal body</location>
    </subcellularLocation>
    <subcellularLocation>
        <location evidence="2">Cell membrane</location>
        <topology evidence="2">Multi-pass membrane protein</topology>
    </subcellularLocation>
</comment>
<evidence type="ECO:0000313" key="14">
    <source>
        <dbReference type="EMBL" id="MDX4957182.1"/>
    </source>
</evidence>
<evidence type="ECO:0000256" key="11">
    <source>
        <dbReference type="SAM" id="Phobius"/>
    </source>
</evidence>
<evidence type="ECO:0000256" key="10">
    <source>
        <dbReference type="SAM" id="MobiDB-lite"/>
    </source>
</evidence>
<proteinExistence type="inferred from homology"/>
<dbReference type="InterPro" id="IPR006182">
    <property type="entry name" value="FliF_N_dom"/>
</dbReference>
<evidence type="ECO:0000256" key="8">
    <source>
        <dbReference type="ARBA" id="ARBA00023143"/>
    </source>
</evidence>
<keyword evidence="8 9" id="KW-0975">Bacterial flagellum</keyword>
<dbReference type="PANTHER" id="PTHR30046">
    <property type="entry name" value="FLAGELLAR M-RING PROTEIN"/>
    <property type="match status" value="1"/>
</dbReference>
<keyword evidence="5 11" id="KW-0812">Transmembrane</keyword>
<keyword evidence="14" id="KW-0969">Cilium</keyword>
<keyword evidence="14" id="KW-0282">Flagellum</keyword>
<dbReference type="GO" id="GO:0005886">
    <property type="term" value="C:plasma membrane"/>
    <property type="evidence" value="ECO:0007669"/>
    <property type="project" value="UniProtKB-SubCell"/>
</dbReference>
<evidence type="ECO:0000313" key="15">
    <source>
        <dbReference type="Proteomes" id="UP001287445"/>
    </source>
</evidence>
<comment type="caution">
    <text evidence="14">The sequence shown here is derived from an EMBL/GenBank/DDBJ whole genome shotgun (WGS) entry which is preliminary data.</text>
</comment>
<keyword evidence="6 11" id="KW-1133">Transmembrane helix</keyword>
<dbReference type="GO" id="GO:0071973">
    <property type="term" value="P:bacterial-type flagellum-dependent cell motility"/>
    <property type="evidence" value="ECO:0007669"/>
    <property type="project" value="InterPro"/>
</dbReference>
<dbReference type="EMBL" id="JAWWMZ010000016">
    <property type="protein sequence ID" value="MDX4957182.1"/>
    <property type="molecule type" value="Genomic_DNA"/>
</dbReference>
<dbReference type="AlphaFoldDB" id="A0AAJ2VD22"/>
<feature type="domain" description="Flagellar M-ring N-terminal" evidence="12">
    <location>
        <begin position="55"/>
        <end position="228"/>
    </location>
</feature>
<dbReference type="InterPro" id="IPR013556">
    <property type="entry name" value="Flag_M-ring_C"/>
</dbReference>
<reference evidence="14" key="1">
    <citation type="submission" date="2023-11" db="EMBL/GenBank/DDBJ databases">
        <title>Identification and selenium tolerance of Delftia acidovorans R3-25.</title>
        <authorList>
            <person name="Zhang S."/>
            <person name="Liu Y."/>
            <person name="Guo Y."/>
        </authorList>
    </citation>
    <scope>NUCLEOTIDE SEQUENCE</scope>
    <source>
        <strain evidence="14">R3-25</strain>
    </source>
</reference>
<evidence type="ECO:0000256" key="5">
    <source>
        <dbReference type="ARBA" id="ARBA00022692"/>
    </source>
</evidence>
<feature type="domain" description="Flagellar M-ring C-terminal" evidence="13">
    <location>
        <begin position="265"/>
        <end position="403"/>
    </location>
</feature>
<sequence>MRAPRITPLNFATHQEQKHMTEFWEGLGRGARTSLIAGLIAIVLGTAALAWWLLRADYQVLFSDLKPQDAAAMSAELDKLKIPYRFDEAQGALLVDKAQVLPTRLKLMGQDMPLQGAVGFELFNNTDFGMTEFAQKINYQRALQGELTRTILSLSEIRDVRVHLALPEQGLFKQAQSRPKAAITITLRDGQYLRPEQVNGIQRLVAAATPGMTAQDVTVVDRQGVALSRSSEESADAGAAAAGSGRLELKKDTEAQLARKAAAVLDRAFGPGQALASVDVTLNMDQVRITTEDVIPAASRTADSRGVIVKERESVRDGGQPPLDAARAGSAGGASTQREVDYQVGRRVEQVVSQAGSVRRIQVVAVVRQPLDAGQEDKLRRLLAAAVGASTERGDTVVVQSMQALLPVNANADGAAAQQQDDAPLSPGQAVQSVPSVASHAVPKGRGLDIDLPLPVQAAAAVVLCLVVALFAVSAARANRKAPSAMPAGLSDAERQAALRKLQQWMHADGAGHAARPMEGQQT</sequence>
<dbReference type="Gene3D" id="3.30.300.30">
    <property type="match status" value="1"/>
</dbReference>
<keyword evidence="7 11" id="KW-0472">Membrane</keyword>
<evidence type="ECO:0000256" key="7">
    <source>
        <dbReference type="ARBA" id="ARBA00023136"/>
    </source>
</evidence>
<evidence type="ECO:0000256" key="9">
    <source>
        <dbReference type="PIRNR" id="PIRNR004862"/>
    </source>
</evidence>
<dbReference type="InterPro" id="IPR043427">
    <property type="entry name" value="YscJ/FliF"/>
</dbReference>
<dbReference type="NCBIfam" id="TIGR00206">
    <property type="entry name" value="fliF"/>
    <property type="match status" value="1"/>
</dbReference>
<evidence type="ECO:0000256" key="1">
    <source>
        <dbReference type="ARBA" id="ARBA00004117"/>
    </source>
</evidence>
<evidence type="ECO:0000256" key="2">
    <source>
        <dbReference type="ARBA" id="ARBA00004651"/>
    </source>
</evidence>
<dbReference type="RefSeq" id="WP_319076664.1">
    <property type="nucleotide sequence ID" value="NZ_JAWWMZ010000016.1"/>
</dbReference>
<comment type="similarity">
    <text evidence="3 9">Belongs to the FliF family.</text>
</comment>
<dbReference type="GO" id="GO:0009431">
    <property type="term" value="C:bacterial-type flagellum basal body, MS ring"/>
    <property type="evidence" value="ECO:0007669"/>
    <property type="project" value="InterPro"/>
</dbReference>
<evidence type="ECO:0000256" key="3">
    <source>
        <dbReference type="ARBA" id="ARBA00007971"/>
    </source>
</evidence>
<feature type="transmembrane region" description="Helical" evidence="11">
    <location>
        <begin position="35"/>
        <end position="54"/>
    </location>
</feature>
<comment type="function">
    <text evidence="9">The M ring may be actively involved in energy transduction.</text>
</comment>
<dbReference type="Pfam" id="PF01514">
    <property type="entry name" value="YscJ_FliF"/>
    <property type="match status" value="1"/>
</dbReference>
<accession>A0AAJ2VD22</accession>
<feature type="transmembrane region" description="Helical" evidence="11">
    <location>
        <begin position="454"/>
        <end position="476"/>
    </location>
</feature>
<feature type="region of interest" description="Disordered" evidence="10">
    <location>
        <begin position="312"/>
        <end position="340"/>
    </location>
</feature>
<dbReference type="PRINTS" id="PR01009">
    <property type="entry name" value="FLGMRINGFLIF"/>
</dbReference>
<dbReference type="Proteomes" id="UP001287445">
    <property type="component" value="Unassembled WGS sequence"/>
</dbReference>
<keyword evidence="14" id="KW-0966">Cell projection</keyword>
<dbReference type="InterPro" id="IPR045851">
    <property type="entry name" value="AMP-bd_C_sf"/>
</dbReference>
<organism evidence="14 15">
    <name type="scientific">Delftia acidovorans</name>
    <name type="common">Pseudomonas acidovorans</name>
    <name type="synonym">Comamonas acidovorans</name>
    <dbReference type="NCBI Taxonomy" id="80866"/>
    <lineage>
        <taxon>Bacteria</taxon>
        <taxon>Pseudomonadati</taxon>
        <taxon>Pseudomonadota</taxon>
        <taxon>Betaproteobacteria</taxon>
        <taxon>Burkholderiales</taxon>
        <taxon>Comamonadaceae</taxon>
        <taxon>Delftia</taxon>
    </lineage>
</organism>